<proteinExistence type="predicted"/>
<dbReference type="EMBL" id="JACGXL010000006">
    <property type="protein sequence ID" value="MBA8889290.1"/>
    <property type="molecule type" value="Genomic_DNA"/>
</dbReference>
<comment type="caution">
    <text evidence="1">The sequence shown here is derived from an EMBL/GenBank/DDBJ whole genome shotgun (WGS) entry which is preliminary data.</text>
</comment>
<accession>A0A839F889</accession>
<dbReference type="AlphaFoldDB" id="A0A839F889"/>
<organism evidence="1 2">
    <name type="scientific">Dokdonella fugitiva</name>
    <dbReference type="NCBI Taxonomy" id="328517"/>
    <lineage>
        <taxon>Bacteria</taxon>
        <taxon>Pseudomonadati</taxon>
        <taxon>Pseudomonadota</taxon>
        <taxon>Gammaproteobacteria</taxon>
        <taxon>Lysobacterales</taxon>
        <taxon>Rhodanobacteraceae</taxon>
        <taxon>Dokdonella</taxon>
    </lineage>
</organism>
<dbReference type="RefSeq" id="WP_182532328.1">
    <property type="nucleotide sequence ID" value="NZ_JACGXL010000006.1"/>
</dbReference>
<dbReference type="Proteomes" id="UP000550401">
    <property type="component" value="Unassembled WGS sequence"/>
</dbReference>
<evidence type="ECO:0000313" key="2">
    <source>
        <dbReference type="Proteomes" id="UP000550401"/>
    </source>
</evidence>
<reference evidence="1 2" key="1">
    <citation type="submission" date="2020-07" db="EMBL/GenBank/DDBJ databases">
        <title>Genomic Encyclopedia of Type Strains, Phase IV (KMG-V): Genome sequencing to study the core and pangenomes of soil and plant-associated prokaryotes.</title>
        <authorList>
            <person name="Whitman W."/>
        </authorList>
    </citation>
    <scope>NUCLEOTIDE SEQUENCE [LARGE SCALE GENOMIC DNA]</scope>
    <source>
        <strain evidence="1 2">RH2WT43</strain>
    </source>
</reference>
<name>A0A839F889_9GAMM</name>
<evidence type="ECO:0000313" key="1">
    <source>
        <dbReference type="EMBL" id="MBA8889290.1"/>
    </source>
</evidence>
<keyword evidence="2" id="KW-1185">Reference proteome</keyword>
<protein>
    <submittedName>
        <fullName evidence="1">Three-Cys-motif partner protein</fullName>
    </submittedName>
</protein>
<dbReference type="NCBIfam" id="TIGR04474">
    <property type="entry name" value="tcm_partner"/>
    <property type="match status" value="1"/>
</dbReference>
<gene>
    <name evidence="1" type="ORF">FHW12_003533</name>
</gene>
<sequence length="394" mass="44147">MISKEDLDPYKEREHAKAKHSLLKEYVERYAMILGQRAKRLSFVDAFAGPWLSATDELTDTSFGLSVSTLRGCAETLGARFQRRPEIHALWIEQDPAAYERLRAFAETKSDSRVKIQTLNASFQSSIDYIVDFLGTEAHGFVFIDPKGYAGLIEPAVLAPLLSMPRVEVLINHMWSHIKWAFGSGKAGDVANLRKLYGSRTDQLLSHWSGKRLEVEATRAYEAALREACAETGDRRLRVMSYPICDTRGQRLPKYFLVHGTHDARGLNTFAEACDKANAAQDQIFIMAEVMRQEDRIGVDDLFSSGTILPSLTPDAPNTEAWLTKLPTVGDEAVIDAEAWATMLEANGCLPNSLQLGLKRLIDDGVLQCEAAKRRRKRFVHYDEGKGEVVRRIA</sequence>
<dbReference type="InterPro" id="IPR031009">
    <property type="entry name" value="Tcm_partner"/>
</dbReference>